<accession>A0A9D4A2W9</accession>
<reference evidence="2 3" key="1">
    <citation type="journal article" date="2021" name="Plant Biotechnol. J.">
        <title>Multi-omics assisted identification of the key and species-specific regulatory components of drought-tolerant mechanisms in Gossypium stocksii.</title>
        <authorList>
            <person name="Yu D."/>
            <person name="Ke L."/>
            <person name="Zhang D."/>
            <person name="Wu Y."/>
            <person name="Sun Y."/>
            <person name="Mei J."/>
            <person name="Sun J."/>
            <person name="Sun Y."/>
        </authorList>
    </citation>
    <scope>NUCLEOTIDE SEQUENCE [LARGE SCALE GENOMIC DNA]</scope>
    <source>
        <strain evidence="3">cv. E1</strain>
        <tissue evidence="2">Leaf</tissue>
    </source>
</reference>
<evidence type="ECO:0000256" key="1">
    <source>
        <dbReference type="SAM" id="MobiDB-lite"/>
    </source>
</evidence>
<name>A0A9D4A2W9_9ROSI</name>
<dbReference type="Pfam" id="PF10294">
    <property type="entry name" value="Methyltransf_16"/>
    <property type="match status" value="1"/>
</dbReference>
<organism evidence="2 3">
    <name type="scientific">Gossypium stocksii</name>
    <dbReference type="NCBI Taxonomy" id="47602"/>
    <lineage>
        <taxon>Eukaryota</taxon>
        <taxon>Viridiplantae</taxon>
        <taxon>Streptophyta</taxon>
        <taxon>Embryophyta</taxon>
        <taxon>Tracheophyta</taxon>
        <taxon>Spermatophyta</taxon>
        <taxon>Magnoliopsida</taxon>
        <taxon>eudicotyledons</taxon>
        <taxon>Gunneridae</taxon>
        <taxon>Pentapetalae</taxon>
        <taxon>rosids</taxon>
        <taxon>malvids</taxon>
        <taxon>Malvales</taxon>
        <taxon>Malvaceae</taxon>
        <taxon>Malvoideae</taxon>
        <taxon>Gossypium</taxon>
    </lineage>
</organism>
<dbReference type="InterPro" id="IPR019410">
    <property type="entry name" value="Methyltransf_16"/>
</dbReference>
<dbReference type="InterPro" id="IPR029063">
    <property type="entry name" value="SAM-dependent_MTases_sf"/>
</dbReference>
<dbReference type="EMBL" id="JAIQCV010000007">
    <property type="protein sequence ID" value="KAH1082119.1"/>
    <property type="molecule type" value="Genomic_DNA"/>
</dbReference>
<dbReference type="Gene3D" id="3.40.50.150">
    <property type="entry name" value="Vaccinia Virus protein VP39"/>
    <property type="match status" value="1"/>
</dbReference>
<protein>
    <submittedName>
        <fullName evidence="2">Uncharacterized protein</fullName>
    </submittedName>
</protein>
<sequence length="279" mass="30923">MAALKQRSPKEMATQEDDEDYINPPEMILPDEEDEGKSLTTLGDGAVTQQLQQHCIRSIESTVVIRQLPSEGISFQLWPAATTLVTLLENHRRYPNKNLLTDLSTSGGNDDRKLKILELGSGTGLVGISAAVMFGANVTVTDLPQVVPNLQFNVNANADVVARKGGTVNVAPLRWGEDDDVKVIGREFDIVLASDVVYHAHLFEPLIQTLRFLFNGGCEKMAFIMAHSRRWKKESVFFKKANKFFDVETIHTEPPKEGSRLGVIVYVFVGKKAKMLKGV</sequence>
<dbReference type="CDD" id="cd02440">
    <property type="entry name" value="AdoMet_MTases"/>
    <property type="match status" value="1"/>
</dbReference>
<proteinExistence type="predicted"/>
<evidence type="ECO:0000313" key="3">
    <source>
        <dbReference type="Proteomes" id="UP000828251"/>
    </source>
</evidence>
<comment type="caution">
    <text evidence="2">The sequence shown here is derived from an EMBL/GenBank/DDBJ whole genome shotgun (WGS) entry which is preliminary data.</text>
</comment>
<evidence type="ECO:0000313" key="2">
    <source>
        <dbReference type="EMBL" id="KAH1082119.1"/>
    </source>
</evidence>
<feature type="region of interest" description="Disordered" evidence="1">
    <location>
        <begin position="1"/>
        <end position="29"/>
    </location>
</feature>
<gene>
    <name evidence="2" type="ORF">J1N35_021880</name>
</gene>
<dbReference type="PANTHER" id="PTHR14614:SF132">
    <property type="entry name" value="PROTEIN-LYSINE METHYLTRANSFERASE C42C1.13"/>
    <property type="match status" value="1"/>
</dbReference>
<dbReference type="OrthoDB" id="5325112at2759"/>
<dbReference type="AlphaFoldDB" id="A0A9D4A2W9"/>
<dbReference type="PANTHER" id="PTHR14614">
    <property type="entry name" value="HEPATOCELLULAR CARCINOMA-ASSOCIATED ANTIGEN"/>
    <property type="match status" value="1"/>
</dbReference>
<keyword evidence="3" id="KW-1185">Reference proteome</keyword>
<dbReference type="SUPFAM" id="SSF53335">
    <property type="entry name" value="S-adenosyl-L-methionine-dependent methyltransferases"/>
    <property type="match status" value="1"/>
</dbReference>
<dbReference type="Proteomes" id="UP000828251">
    <property type="component" value="Unassembled WGS sequence"/>
</dbReference>